<dbReference type="GO" id="GO:0001707">
    <property type="term" value="P:mesoderm formation"/>
    <property type="evidence" value="ECO:0007669"/>
    <property type="project" value="TreeGrafter"/>
</dbReference>
<dbReference type="CDD" id="cd20192">
    <property type="entry name" value="T-box_TBXT_TBX19-like"/>
    <property type="match status" value="1"/>
</dbReference>
<keyword evidence="2" id="KW-0217">Developmental protein</keyword>
<dbReference type="PANTHER" id="PTHR11267:SF106">
    <property type="entry name" value="T-RELATED PROTEIN"/>
    <property type="match status" value="1"/>
</dbReference>
<evidence type="ECO:0000256" key="7">
    <source>
        <dbReference type="PROSITE-ProRule" id="PRU00201"/>
    </source>
</evidence>
<accession>A0A2S2Q2F6</accession>
<evidence type="ECO:0000256" key="2">
    <source>
        <dbReference type="ARBA" id="ARBA00022473"/>
    </source>
</evidence>
<name>A0A2S2Q2F6_9HEMI</name>
<comment type="subcellular location">
    <subcellularLocation>
        <location evidence="1 7">Nucleus</location>
    </subcellularLocation>
</comment>
<dbReference type="PROSITE" id="PS50252">
    <property type="entry name" value="TBOX_3"/>
    <property type="match status" value="1"/>
</dbReference>
<dbReference type="InterPro" id="IPR008967">
    <property type="entry name" value="p53-like_TF_DNA-bd_sf"/>
</dbReference>
<dbReference type="RefSeq" id="XP_025418730.1">
    <property type="nucleotide sequence ID" value="XM_025562945.1"/>
</dbReference>
<reference evidence="9" key="1">
    <citation type="submission" date="2018-04" db="EMBL/GenBank/DDBJ databases">
        <title>Transcriptome assembly of Sipha flava.</title>
        <authorList>
            <person name="Scully E.D."/>
            <person name="Geib S.M."/>
            <person name="Palmer N.A."/>
            <person name="Koch K."/>
            <person name="Bradshaw J."/>
            <person name="Heng-Moss T."/>
            <person name="Sarath G."/>
        </authorList>
    </citation>
    <scope>NUCLEOTIDE SEQUENCE</scope>
</reference>
<dbReference type="InterPro" id="IPR046360">
    <property type="entry name" value="T-box_DNA-bd"/>
</dbReference>
<dbReference type="GO" id="GO:0000981">
    <property type="term" value="F:DNA-binding transcription factor activity, RNA polymerase II-specific"/>
    <property type="evidence" value="ECO:0007669"/>
    <property type="project" value="TreeGrafter"/>
</dbReference>
<evidence type="ECO:0000256" key="1">
    <source>
        <dbReference type="ARBA" id="ARBA00004123"/>
    </source>
</evidence>
<dbReference type="EMBL" id="GGMS01002627">
    <property type="protein sequence ID" value="MBY71830.1"/>
    <property type="molecule type" value="Transcribed_RNA"/>
</dbReference>
<dbReference type="AlphaFoldDB" id="A0A2S2Q2F6"/>
<dbReference type="GO" id="GO:0003007">
    <property type="term" value="P:heart morphogenesis"/>
    <property type="evidence" value="ECO:0007669"/>
    <property type="project" value="TreeGrafter"/>
</dbReference>
<keyword evidence="4 7" id="KW-0238">DNA-binding</keyword>
<dbReference type="InterPro" id="IPR018186">
    <property type="entry name" value="TF_T-box_CS"/>
</dbReference>
<dbReference type="PROSITE" id="PS01283">
    <property type="entry name" value="TBOX_1"/>
    <property type="match status" value="1"/>
</dbReference>
<dbReference type="PRINTS" id="PR00937">
    <property type="entry name" value="TBOX"/>
</dbReference>
<dbReference type="GO" id="GO:0045893">
    <property type="term" value="P:positive regulation of DNA-templated transcription"/>
    <property type="evidence" value="ECO:0007669"/>
    <property type="project" value="InterPro"/>
</dbReference>
<dbReference type="Gene3D" id="2.60.40.820">
    <property type="entry name" value="Transcription factor, T-box"/>
    <property type="match status" value="1"/>
</dbReference>
<protein>
    <submittedName>
        <fullName evidence="11">Brachyury protein homolog A-like</fullName>
    </submittedName>
    <submittedName>
        <fullName evidence="9">T-related protein</fullName>
    </submittedName>
</protein>
<evidence type="ECO:0000259" key="8">
    <source>
        <dbReference type="PROSITE" id="PS50252"/>
    </source>
</evidence>
<organism evidence="9">
    <name type="scientific">Sipha flava</name>
    <name type="common">yellow sugarcane aphid</name>
    <dbReference type="NCBI Taxonomy" id="143950"/>
    <lineage>
        <taxon>Eukaryota</taxon>
        <taxon>Metazoa</taxon>
        <taxon>Ecdysozoa</taxon>
        <taxon>Arthropoda</taxon>
        <taxon>Hexapoda</taxon>
        <taxon>Insecta</taxon>
        <taxon>Pterygota</taxon>
        <taxon>Neoptera</taxon>
        <taxon>Paraneoptera</taxon>
        <taxon>Hemiptera</taxon>
        <taxon>Sternorrhyncha</taxon>
        <taxon>Aphidomorpha</taxon>
        <taxon>Aphidoidea</taxon>
        <taxon>Aphididae</taxon>
        <taxon>Sipha</taxon>
    </lineage>
</organism>
<keyword evidence="10" id="KW-1185">Reference proteome</keyword>
<keyword evidence="3" id="KW-0805">Transcription regulation</keyword>
<dbReference type="InterPro" id="IPR001699">
    <property type="entry name" value="TF_T-box"/>
</dbReference>
<evidence type="ECO:0000256" key="4">
    <source>
        <dbReference type="ARBA" id="ARBA00023125"/>
    </source>
</evidence>
<dbReference type="GO" id="GO:0001708">
    <property type="term" value="P:cell fate specification"/>
    <property type="evidence" value="ECO:0007669"/>
    <property type="project" value="TreeGrafter"/>
</dbReference>
<dbReference type="PRINTS" id="PR00938">
    <property type="entry name" value="BRACHYURY"/>
</dbReference>
<feature type="domain" description="T-box" evidence="8">
    <location>
        <begin position="21"/>
        <end position="193"/>
    </location>
</feature>
<evidence type="ECO:0000313" key="9">
    <source>
        <dbReference type="EMBL" id="MBY71830.1"/>
    </source>
</evidence>
<dbReference type="GO" id="GO:0000978">
    <property type="term" value="F:RNA polymerase II cis-regulatory region sequence-specific DNA binding"/>
    <property type="evidence" value="ECO:0007669"/>
    <property type="project" value="InterPro"/>
</dbReference>
<evidence type="ECO:0000256" key="6">
    <source>
        <dbReference type="ARBA" id="ARBA00023242"/>
    </source>
</evidence>
<dbReference type="SMART" id="SM00425">
    <property type="entry name" value="TBOX"/>
    <property type="match status" value="1"/>
</dbReference>
<dbReference type="SUPFAM" id="SSF49417">
    <property type="entry name" value="p53-like transcription factors"/>
    <property type="match status" value="1"/>
</dbReference>
<dbReference type="GO" id="GO:0000785">
    <property type="term" value="C:chromatin"/>
    <property type="evidence" value="ECO:0007669"/>
    <property type="project" value="TreeGrafter"/>
</dbReference>
<dbReference type="PANTHER" id="PTHR11267">
    <property type="entry name" value="T-BOX PROTEIN-RELATED"/>
    <property type="match status" value="1"/>
</dbReference>
<proteinExistence type="predicted"/>
<dbReference type="OrthoDB" id="7442607at2759"/>
<evidence type="ECO:0000313" key="10">
    <source>
        <dbReference type="Proteomes" id="UP000694846"/>
    </source>
</evidence>
<dbReference type="Pfam" id="PF00907">
    <property type="entry name" value="T-box"/>
    <property type="match status" value="1"/>
</dbReference>
<keyword evidence="5" id="KW-0804">Transcription</keyword>
<dbReference type="Proteomes" id="UP000694846">
    <property type="component" value="Unplaced"/>
</dbReference>
<evidence type="ECO:0000313" key="11">
    <source>
        <dbReference type="RefSeq" id="XP_025418730.1"/>
    </source>
</evidence>
<evidence type="ECO:0000256" key="3">
    <source>
        <dbReference type="ARBA" id="ARBA00023015"/>
    </source>
</evidence>
<evidence type="ECO:0000256" key="5">
    <source>
        <dbReference type="ARBA" id="ARBA00023163"/>
    </source>
</evidence>
<dbReference type="InterPro" id="IPR036960">
    <property type="entry name" value="T-box_sf"/>
</dbReference>
<sequence>MTTSELQNLTWVKGQPVRARLLDAQLWSEFLAINNEMIVTKTGRRMFPVIKTQVTGLSPGDMYTVFLEFVQVVGQRWKYINSEWSPTTTSDPATKNPFYKHPESPNFGKHWMEQPISFAKIKLTNRPDNVGQTHLNSLHQYETKLHIVKVGDPEDVQIFPMPQTRFMAVTAYQNEEVTKLKIKYNPFAKAFKDTKVKTEENEKREHQEVYQVAPLGYDNSTNFNENYYMATDDWLSQYGGQREMMTRCQCTACYFAKPQVSHKKCVPIYNGGQDNDHIMYQPTSYSWTQLGG</sequence>
<gene>
    <name evidence="9" type="primary">byn</name>
    <name evidence="11" type="synonym">LOC112689300</name>
    <name evidence="9" type="ORF">g.108708</name>
</gene>
<reference evidence="11" key="2">
    <citation type="submission" date="2025-04" db="UniProtKB">
        <authorList>
            <consortium name="RefSeq"/>
        </authorList>
    </citation>
    <scope>IDENTIFICATION</scope>
    <source>
        <tissue evidence="11">Whole body</tissue>
    </source>
</reference>
<dbReference type="GO" id="GO:0005634">
    <property type="term" value="C:nucleus"/>
    <property type="evidence" value="ECO:0007669"/>
    <property type="project" value="UniProtKB-SubCell"/>
</dbReference>
<keyword evidence="6 7" id="KW-0539">Nucleus</keyword>
<comment type="caution">
    <text evidence="7">Lacks conserved residue(s) required for the propagation of feature annotation.</text>
</comment>
<dbReference type="InterPro" id="IPR002070">
    <property type="entry name" value="TF_Brachyury"/>
</dbReference>